<name>A0ABV2R0H2_9HYPH</name>
<evidence type="ECO:0000313" key="3">
    <source>
        <dbReference type="Proteomes" id="UP001549321"/>
    </source>
</evidence>
<comment type="caution">
    <text evidence="2">The sequence shown here is derived from an EMBL/GenBank/DDBJ whole genome shotgun (WGS) entry which is preliminary data.</text>
</comment>
<reference evidence="2 3" key="1">
    <citation type="submission" date="2024-06" db="EMBL/GenBank/DDBJ databases">
        <title>Sorghum-associated microbial communities from plants grown in Nebraska, USA.</title>
        <authorList>
            <person name="Schachtman D."/>
        </authorList>
    </citation>
    <scope>NUCLEOTIDE SEQUENCE [LARGE SCALE GENOMIC DNA]</scope>
    <source>
        <strain evidence="2 3">3207</strain>
    </source>
</reference>
<proteinExistence type="predicted"/>
<dbReference type="Proteomes" id="UP001549321">
    <property type="component" value="Unassembled WGS sequence"/>
</dbReference>
<organism evidence="2 3">
    <name type="scientific">Kaistia defluvii</name>
    <dbReference type="NCBI Taxonomy" id="410841"/>
    <lineage>
        <taxon>Bacteria</taxon>
        <taxon>Pseudomonadati</taxon>
        <taxon>Pseudomonadota</taxon>
        <taxon>Alphaproteobacteria</taxon>
        <taxon>Hyphomicrobiales</taxon>
        <taxon>Kaistiaceae</taxon>
        <taxon>Kaistia</taxon>
    </lineage>
</organism>
<dbReference type="EMBL" id="JBEPSM010000002">
    <property type="protein sequence ID" value="MET4634774.1"/>
    <property type="molecule type" value="Genomic_DNA"/>
</dbReference>
<dbReference type="RefSeq" id="WP_354551808.1">
    <property type="nucleotide sequence ID" value="NZ_JBEPSM010000002.1"/>
</dbReference>
<accession>A0ABV2R0H2</accession>
<feature type="region of interest" description="Disordered" evidence="1">
    <location>
        <begin position="68"/>
        <end position="88"/>
    </location>
</feature>
<evidence type="ECO:0000313" key="2">
    <source>
        <dbReference type="EMBL" id="MET4634774.1"/>
    </source>
</evidence>
<evidence type="ECO:0000256" key="1">
    <source>
        <dbReference type="SAM" id="MobiDB-lite"/>
    </source>
</evidence>
<sequence length="88" mass="9921">MEQMIAYQGYAGFWRPGDIVEDKVLSDSQKAETLLHWRRAVSRLAPLASAEEREAYQKLTMELSTALKHVDNSTPTPHILPGRSLKPS</sequence>
<gene>
    <name evidence="2" type="ORF">ABIE08_002720</name>
</gene>
<keyword evidence="3" id="KW-1185">Reference proteome</keyword>
<protein>
    <submittedName>
        <fullName evidence="2">Uncharacterized protein</fullName>
    </submittedName>
</protein>